<dbReference type="PANTHER" id="PTHR45339:SF3">
    <property type="entry name" value="HISTIDINE KINASE"/>
    <property type="match status" value="1"/>
</dbReference>
<dbReference type="Pfam" id="PF00072">
    <property type="entry name" value="Response_reg"/>
    <property type="match status" value="1"/>
</dbReference>
<dbReference type="Pfam" id="PF02518">
    <property type="entry name" value="HATPase_c"/>
    <property type="match status" value="1"/>
</dbReference>
<keyword evidence="4 8" id="KW-0597">Phosphoprotein</keyword>
<keyword evidence="9" id="KW-1133">Transmembrane helix</keyword>
<dbReference type="Pfam" id="PF00672">
    <property type="entry name" value="HAMP"/>
    <property type="match status" value="1"/>
</dbReference>
<dbReference type="InterPro" id="IPR003661">
    <property type="entry name" value="HisK_dim/P_dom"/>
</dbReference>
<keyword evidence="6 13" id="KW-0418">Kinase</keyword>
<dbReference type="PROSITE" id="PS50885">
    <property type="entry name" value="HAMP"/>
    <property type="match status" value="1"/>
</dbReference>
<evidence type="ECO:0000256" key="1">
    <source>
        <dbReference type="ARBA" id="ARBA00000085"/>
    </source>
</evidence>
<evidence type="ECO:0000313" key="16">
    <source>
        <dbReference type="Proteomes" id="UP001170717"/>
    </source>
</evidence>
<reference evidence="13 15" key="1">
    <citation type="submission" date="2015-12" db="EMBL/GenBank/DDBJ databases">
        <title>Intraspecies pangenome expansion in the marine bacterium Alteromonas.</title>
        <authorList>
            <person name="Lopez-Perez M."/>
            <person name="Rodriguez-Valera F."/>
        </authorList>
    </citation>
    <scope>NUCLEOTIDE SEQUENCE [LARGE SCALE GENOMIC DNA]</scope>
    <source>
        <strain evidence="13 15">LMG 21861</strain>
    </source>
</reference>
<comment type="catalytic activity">
    <reaction evidence="1">
        <text>ATP + protein L-histidine = ADP + protein N-phospho-L-histidine.</text>
        <dbReference type="EC" id="2.7.13.3"/>
    </reaction>
</comment>
<dbReference type="EMBL" id="JAUOQI010000013">
    <property type="protein sequence ID" value="MDO6578914.1"/>
    <property type="molecule type" value="Genomic_DNA"/>
</dbReference>
<organism evidence="14 16">
    <name type="scientific">Alteromonas stellipolaris</name>
    <dbReference type="NCBI Taxonomy" id="233316"/>
    <lineage>
        <taxon>Bacteria</taxon>
        <taxon>Pseudomonadati</taxon>
        <taxon>Pseudomonadota</taxon>
        <taxon>Gammaproteobacteria</taxon>
        <taxon>Alteromonadales</taxon>
        <taxon>Alteromonadaceae</taxon>
        <taxon>Alteromonas/Salinimonas group</taxon>
        <taxon>Alteromonas</taxon>
    </lineage>
</organism>
<evidence type="ECO:0000256" key="8">
    <source>
        <dbReference type="PROSITE-ProRule" id="PRU00169"/>
    </source>
</evidence>
<dbReference type="SMART" id="SM00387">
    <property type="entry name" value="HATPase_c"/>
    <property type="match status" value="1"/>
</dbReference>
<dbReference type="FunFam" id="3.30.565.10:FF:000010">
    <property type="entry name" value="Sensor histidine kinase RcsC"/>
    <property type="match status" value="1"/>
</dbReference>
<dbReference type="SUPFAM" id="SSF47384">
    <property type="entry name" value="Homodimeric domain of signal transducing histidine kinase"/>
    <property type="match status" value="1"/>
</dbReference>
<dbReference type="Proteomes" id="UP000056750">
    <property type="component" value="Chromosome"/>
</dbReference>
<reference evidence="14" key="2">
    <citation type="submission" date="2023-07" db="EMBL/GenBank/DDBJ databases">
        <title>Genome content predicts the carbon catabolic preferences of heterotrophic bacteria.</title>
        <authorList>
            <person name="Gralka M."/>
        </authorList>
    </citation>
    <scope>NUCLEOTIDE SEQUENCE</scope>
    <source>
        <strain evidence="14">F2M12</strain>
    </source>
</reference>
<dbReference type="PROSITE" id="PS50110">
    <property type="entry name" value="RESPONSE_REGULATORY"/>
    <property type="match status" value="1"/>
</dbReference>
<dbReference type="InterPro" id="IPR011006">
    <property type="entry name" value="CheY-like_superfamily"/>
</dbReference>
<dbReference type="InterPro" id="IPR036097">
    <property type="entry name" value="HisK_dim/P_sf"/>
</dbReference>
<dbReference type="Gene3D" id="6.10.340.10">
    <property type="match status" value="1"/>
</dbReference>
<dbReference type="GO" id="GO:0000155">
    <property type="term" value="F:phosphorelay sensor kinase activity"/>
    <property type="evidence" value="ECO:0007669"/>
    <property type="project" value="InterPro"/>
</dbReference>
<dbReference type="Gene3D" id="3.30.565.10">
    <property type="entry name" value="Histidine kinase-like ATPase, C-terminal domain"/>
    <property type="match status" value="1"/>
</dbReference>
<dbReference type="PRINTS" id="PR00344">
    <property type="entry name" value="BCTRLSENSOR"/>
</dbReference>
<dbReference type="Proteomes" id="UP001170717">
    <property type="component" value="Unassembled WGS sequence"/>
</dbReference>
<evidence type="ECO:0000259" key="11">
    <source>
        <dbReference type="PROSITE" id="PS50110"/>
    </source>
</evidence>
<dbReference type="CDD" id="cd17546">
    <property type="entry name" value="REC_hyHK_CKI1_RcsC-like"/>
    <property type="match status" value="1"/>
</dbReference>
<feature type="transmembrane region" description="Helical" evidence="9">
    <location>
        <begin position="288"/>
        <end position="309"/>
    </location>
</feature>
<keyword evidence="9" id="KW-0812">Transmembrane</keyword>
<dbReference type="CDD" id="cd16922">
    <property type="entry name" value="HATPase_EvgS-ArcB-TorS-like"/>
    <property type="match status" value="1"/>
</dbReference>
<feature type="domain" description="Histidine kinase" evidence="10">
    <location>
        <begin position="398"/>
        <end position="620"/>
    </location>
</feature>
<dbReference type="CDD" id="cd00082">
    <property type="entry name" value="HisKA"/>
    <property type="match status" value="1"/>
</dbReference>
<keyword evidence="9" id="KW-0472">Membrane</keyword>
<dbReference type="SMART" id="SM01358">
    <property type="entry name" value="HBM"/>
    <property type="match status" value="1"/>
</dbReference>
<dbReference type="Gene3D" id="3.40.50.2300">
    <property type="match status" value="1"/>
</dbReference>
<evidence type="ECO:0000256" key="3">
    <source>
        <dbReference type="ARBA" id="ARBA00012438"/>
    </source>
</evidence>
<dbReference type="SMART" id="SM00388">
    <property type="entry name" value="HisKA"/>
    <property type="match status" value="1"/>
</dbReference>
<dbReference type="CDD" id="cd06225">
    <property type="entry name" value="HAMP"/>
    <property type="match status" value="1"/>
</dbReference>
<dbReference type="EC" id="2.7.13.3" evidence="3"/>
<dbReference type="EMBL" id="CP013926">
    <property type="protein sequence ID" value="AMJ75537.1"/>
    <property type="molecule type" value="Genomic_DNA"/>
</dbReference>
<evidence type="ECO:0000313" key="13">
    <source>
        <dbReference type="EMBL" id="AMJ75537.1"/>
    </source>
</evidence>
<accession>A0AAW7Z2C2</accession>
<feature type="domain" description="HAMP" evidence="12">
    <location>
        <begin position="306"/>
        <end position="359"/>
    </location>
</feature>
<evidence type="ECO:0000313" key="15">
    <source>
        <dbReference type="Proteomes" id="UP000056750"/>
    </source>
</evidence>
<evidence type="ECO:0000256" key="9">
    <source>
        <dbReference type="SAM" id="Phobius"/>
    </source>
</evidence>
<protein>
    <recommendedName>
        <fullName evidence="3">histidine kinase</fullName>
        <ecNumber evidence="3">2.7.13.3</ecNumber>
    </recommendedName>
</protein>
<evidence type="ECO:0000256" key="4">
    <source>
        <dbReference type="ARBA" id="ARBA00022553"/>
    </source>
</evidence>
<dbReference type="Gene3D" id="1.10.287.130">
    <property type="match status" value="1"/>
</dbReference>
<evidence type="ECO:0000256" key="6">
    <source>
        <dbReference type="ARBA" id="ARBA00022777"/>
    </source>
</evidence>
<dbReference type="InterPro" id="IPR005467">
    <property type="entry name" value="His_kinase_dom"/>
</dbReference>
<keyword evidence="14" id="KW-0067">ATP-binding</keyword>
<dbReference type="PANTHER" id="PTHR45339">
    <property type="entry name" value="HYBRID SIGNAL TRANSDUCTION HISTIDINE KINASE J"/>
    <property type="match status" value="1"/>
</dbReference>
<dbReference type="KEGG" id="asq:AVL57_17150"/>
<keyword evidence="15" id="KW-1185">Reference proteome</keyword>
<dbReference type="SMART" id="SM00448">
    <property type="entry name" value="REC"/>
    <property type="match status" value="1"/>
</dbReference>
<dbReference type="InterPro" id="IPR003660">
    <property type="entry name" value="HAMP_dom"/>
</dbReference>
<dbReference type="InterPro" id="IPR003594">
    <property type="entry name" value="HATPase_dom"/>
</dbReference>
<dbReference type="InterPro" id="IPR036890">
    <property type="entry name" value="HATPase_C_sf"/>
</dbReference>
<gene>
    <name evidence="13" type="ORF">AVL57_17150</name>
    <name evidence="14" type="ORF">Q4527_16020</name>
</gene>
<feature type="modified residue" description="4-aspartylphosphate" evidence="8">
    <location>
        <position position="819"/>
    </location>
</feature>
<comment type="subcellular location">
    <subcellularLocation>
        <location evidence="2">Membrane</location>
    </subcellularLocation>
</comment>
<keyword evidence="7" id="KW-0902">Two-component regulatory system</keyword>
<evidence type="ECO:0000256" key="2">
    <source>
        <dbReference type="ARBA" id="ARBA00004370"/>
    </source>
</evidence>
<dbReference type="GO" id="GO:0016020">
    <property type="term" value="C:membrane"/>
    <property type="evidence" value="ECO:0007669"/>
    <property type="project" value="UniProtKB-SubCell"/>
</dbReference>
<keyword evidence="5" id="KW-0808">Transferase</keyword>
<dbReference type="GO" id="GO:0005524">
    <property type="term" value="F:ATP binding"/>
    <property type="evidence" value="ECO:0007669"/>
    <property type="project" value="UniProtKB-KW"/>
</dbReference>
<dbReference type="SUPFAM" id="SSF55874">
    <property type="entry name" value="ATPase domain of HSP90 chaperone/DNA topoisomerase II/histidine kinase"/>
    <property type="match status" value="1"/>
</dbReference>
<dbReference type="AlphaFoldDB" id="A0AAW7Z2C2"/>
<keyword evidence="14" id="KW-0547">Nucleotide-binding</keyword>
<proteinExistence type="predicted"/>
<dbReference type="SUPFAM" id="SSF158472">
    <property type="entry name" value="HAMP domain-like"/>
    <property type="match status" value="1"/>
</dbReference>
<sequence>MLSSIRTQLILVLIALVALLLVQGYIARENQSVLSSGMAASSRAVVDVGIVKELERDVIDLQRNVLIYKENASQSAVTRFERLMLSINKRLDELADPVTQSGEIDDTYVLSRMHKHLSAYQENFRQVIDARSRKDDLIIDGSLSDLLAIKRLFDTANEDFALPQSTIDKLNFHIAKAENAILRYLMKPDMALITQFNEAISAVKEITIDNQALHSQVNELLEKAEADLFKLTQITQGNLFLVNVVMAGSANEFLYLSGELANQVTSKTESITHNTYLVAQETQRNGEIFSLVAILLAVIAAIFTAYRILGPIRTITHVFNRLSEGQNISSIPGNSRNDEIGNLARAAHVFSDKNKQTESLLLEARGLNGRLESLNSELTESKIKAERATASKSIFLANMSHEIRTPMNGIIGLIELAQQHPVPDIVSGYLDKAAYSSQILMSVINDILDFSKIEAGKLKIEEVSFSLHSLFDNLIAVIALKAKEKNLVVRFIVSPSIPPQVIGDPLRIAQIIMNIGSNAVKFTEQGQICIRFDGSINDKGNLLSLTMNIEDSGIGMSERQLARIFNPFTQADDATNRKYGGTGLGLTIVKQLTDLMGGSLSATSVEGKGSTFTISLPLRVFKNQPGIFDLTPQLPTSSVYLTSSPLLPDAYQSVIQISQTSIMDINAAQTLDSLPKHLIVDIPSFSVFKDNIRWLHELAEQGTHVGLIMDTVGSALQDKYNSLWKGPLIMHPFTPAQFEHFMSMLVSNETRKTMTKKADIIEDISLEGHVLLVEDNNINQIVTGEMLKTLGITFDIAEDGNQAVRKIENAPHYDLVLMDVQMPVMDGYEATKALRKAGFTTLPIIGLSANAMKEDKQSAIDVGMNDYLTKPIKRRALVDMLKRYMNH</sequence>
<dbReference type="InterPro" id="IPR001789">
    <property type="entry name" value="Sig_transdc_resp-reg_receiver"/>
</dbReference>
<evidence type="ECO:0000313" key="14">
    <source>
        <dbReference type="EMBL" id="MDO6578914.1"/>
    </source>
</evidence>
<dbReference type="InterPro" id="IPR032255">
    <property type="entry name" value="HBM"/>
</dbReference>
<evidence type="ECO:0000256" key="5">
    <source>
        <dbReference type="ARBA" id="ARBA00022679"/>
    </source>
</evidence>
<dbReference type="InterPro" id="IPR004358">
    <property type="entry name" value="Sig_transdc_His_kin-like_C"/>
</dbReference>
<evidence type="ECO:0000259" key="12">
    <source>
        <dbReference type="PROSITE" id="PS50885"/>
    </source>
</evidence>
<dbReference type="PROSITE" id="PS50109">
    <property type="entry name" value="HIS_KIN"/>
    <property type="match status" value="1"/>
</dbReference>
<feature type="domain" description="Response regulatory" evidence="11">
    <location>
        <begin position="769"/>
        <end position="885"/>
    </location>
</feature>
<name>A0AAW7Z2C2_9ALTE</name>
<dbReference type="Pfam" id="PF00512">
    <property type="entry name" value="HisKA"/>
    <property type="match status" value="1"/>
</dbReference>
<evidence type="ECO:0000259" key="10">
    <source>
        <dbReference type="PROSITE" id="PS50109"/>
    </source>
</evidence>
<evidence type="ECO:0000256" key="7">
    <source>
        <dbReference type="ARBA" id="ARBA00023012"/>
    </source>
</evidence>
<dbReference type="SUPFAM" id="SSF52172">
    <property type="entry name" value="CheY-like"/>
    <property type="match status" value="1"/>
</dbReference>
<dbReference type="RefSeq" id="WP_057789680.1">
    <property type="nucleotide sequence ID" value="NZ_CAXIBE010000004.1"/>
</dbReference>